<name>A0A543AVL1_9ACTN</name>
<evidence type="ECO:0000313" key="2">
    <source>
        <dbReference type="EMBL" id="TQL76623.1"/>
    </source>
</evidence>
<dbReference type="Proteomes" id="UP000317043">
    <property type="component" value="Unassembled WGS sequence"/>
</dbReference>
<evidence type="ECO:0000313" key="3">
    <source>
        <dbReference type="Proteomes" id="UP000317043"/>
    </source>
</evidence>
<dbReference type="AlphaFoldDB" id="A0A543AVL1"/>
<comment type="caution">
    <text evidence="2">The sequence shown here is derived from an EMBL/GenBank/DDBJ whole genome shotgun (WGS) entry which is preliminary data.</text>
</comment>
<dbReference type="RefSeq" id="WP_142038287.1">
    <property type="nucleotide sequence ID" value="NZ_JBHTGS010000001.1"/>
</dbReference>
<keyword evidence="1" id="KW-0732">Signal</keyword>
<feature type="chain" id="PRO_5021825096" evidence="1">
    <location>
        <begin position="29"/>
        <end position="93"/>
    </location>
</feature>
<gene>
    <name evidence="2" type="ORF">FB566_2156</name>
</gene>
<organism evidence="2 3">
    <name type="scientific">Stackebrandtia endophytica</name>
    <dbReference type="NCBI Taxonomy" id="1496996"/>
    <lineage>
        <taxon>Bacteria</taxon>
        <taxon>Bacillati</taxon>
        <taxon>Actinomycetota</taxon>
        <taxon>Actinomycetes</taxon>
        <taxon>Glycomycetales</taxon>
        <taxon>Glycomycetaceae</taxon>
        <taxon>Stackebrandtia</taxon>
    </lineage>
</organism>
<feature type="signal peptide" evidence="1">
    <location>
        <begin position="1"/>
        <end position="28"/>
    </location>
</feature>
<sequence length="93" mass="10033">MRIRKYAAAAVMTVALSGVVAFATPAVASPPAGTTTAAGEVSPMNSCKKENYAKAIYHYNLADRLRKLGHLREAAEQEIIGDHYMSLYRSCKG</sequence>
<proteinExistence type="predicted"/>
<keyword evidence="3" id="KW-1185">Reference proteome</keyword>
<protein>
    <submittedName>
        <fullName evidence="2">Uncharacterized protein</fullName>
    </submittedName>
</protein>
<dbReference type="InParanoid" id="A0A543AVL1"/>
<reference evidence="2 3" key="1">
    <citation type="submission" date="2019-06" db="EMBL/GenBank/DDBJ databases">
        <title>Sequencing the genomes of 1000 actinobacteria strains.</title>
        <authorList>
            <person name="Klenk H.-P."/>
        </authorList>
    </citation>
    <scope>NUCLEOTIDE SEQUENCE [LARGE SCALE GENOMIC DNA]</scope>
    <source>
        <strain evidence="2 3">DSM 45928</strain>
    </source>
</reference>
<accession>A0A543AVL1</accession>
<dbReference type="EMBL" id="VFOW01000001">
    <property type="protein sequence ID" value="TQL76623.1"/>
    <property type="molecule type" value="Genomic_DNA"/>
</dbReference>
<evidence type="ECO:0000256" key="1">
    <source>
        <dbReference type="SAM" id="SignalP"/>
    </source>
</evidence>